<dbReference type="AlphaFoldDB" id="A0A1G6QTC6"/>
<name>A0A1G6QTC6_9ACTN</name>
<gene>
    <name evidence="3" type="ORF">SAMN05421872_10518</name>
</gene>
<keyword evidence="4" id="KW-1185">Reference proteome</keyword>
<accession>A0A1G6QTC6</accession>
<dbReference type="RefSeq" id="WP_090854626.1">
    <property type="nucleotide sequence ID" value="NZ_FMZM01000005.1"/>
</dbReference>
<evidence type="ECO:0008006" key="5">
    <source>
        <dbReference type="Google" id="ProtNLM"/>
    </source>
</evidence>
<keyword evidence="2" id="KW-0812">Transmembrane</keyword>
<proteinExistence type="predicted"/>
<evidence type="ECO:0000313" key="4">
    <source>
        <dbReference type="Proteomes" id="UP000199034"/>
    </source>
</evidence>
<feature type="transmembrane region" description="Helical" evidence="2">
    <location>
        <begin position="39"/>
        <end position="59"/>
    </location>
</feature>
<evidence type="ECO:0000313" key="3">
    <source>
        <dbReference type="EMBL" id="SDC95521.1"/>
    </source>
</evidence>
<organism evidence="3 4">
    <name type="scientific">Nocardioides lianchengensis</name>
    <dbReference type="NCBI Taxonomy" id="1045774"/>
    <lineage>
        <taxon>Bacteria</taxon>
        <taxon>Bacillati</taxon>
        <taxon>Actinomycetota</taxon>
        <taxon>Actinomycetes</taxon>
        <taxon>Propionibacteriales</taxon>
        <taxon>Nocardioidaceae</taxon>
        <taxon>Nocardioides</taxon>
    </lineage>
</organism>
<reference evidence="4" key="1">
    <citation type="submission" date="2016-10" db="EMBL/GenBank/DDBJ databases">
        <authorList>
            <person name="Varghese N."/>
            <person name="Submissions S."/>
        </authorList>
    </citation>
    <scope>NUCLEOTIDE SEQUENCE [LARGE SCALE GENOMIC DNA]</scope>
    <source>
        <strain evidence="4">CGMCC 4.6858</strain>
    </source>
</reference>
<evidence type="ECO:0000256" key="2">
    <source>
        <dbReference type="SAM" id="Phobius"/>
    </source>
</evidence>
<sequence length="184" mass="19919">MSQPAASLRSRVPRIAGAAVERARLTVVPRTRAVRAPRVPFVLFVSAILLMGVVGLLMFNTSMQQASFTISTYQERATSLAAREEQLTAELEKERDPQTLGERAQREGMVLPDCTGFLDTVTGEVTGKPCRTTGDNKLPVKEDGPPVPKLLDPPPNVVTVRGEPSANENAAGDKKNQPKNDDAR</sequence>
<dbReference type="STRING" id="1045774.SAMN05421872_10518"/>
<evidence type="ECO:0000256" key="1">
    <source>
        <dbReference type="SAM" id="MobiDB-lite"/>
    </source>
</evidence>
<dbReference type="EMBL" id="FMZM01000005">
    <property type="protein sequence ID" value="SDC95521.1"/>
    <property type="molecule type" value="Genomic_DNA"/>
</dbReference>
<dbReference type="OrthoDB" id="3790001at2"/>
<protein>
    <recommendedName>
        <fullName evidence="5">Cell division protein FtsB</fullName>
    </recommendedName>
</protein>
<dbReference type="Proteomes" id="UP000199034">
    <property type="component" value="Unassembled WGS sequence"/>
</dbReference>
<keyword evidence="2" id="KW-1133">Transmembrane helix</keyword>
<keyword evidence="2" id="KW-0472">Membrane</keyword>
<feature type="region of interest" description="Disordered" evidence="1">
    <location>
        <begin position="125"/>
        <end position="184"/>
    </location>
</feature>
<feature type="compositionally biased region" description="Pro residues" evidence="1">
    <location>
        <begin position="145"/>
        <end position="156"/>
    </location>
</feature>
<feature type="compositionally biased region" description="Basic and acidic residues" evidence="1">
    <location>
        <begin position="171"/>
        <end position="184"/>
    </location>
</feature>